<dbReference type="Proteomes" id="UP000824001">
    <property type="component" value="Unassembled WGS sequence"/>
</dbReference>
<dbReference type="InterPro" id="IPR052173">
    <property type="entry name" value="Beta-lactam_resp_regulator"/>
</dbReference>
<keyword evidence="1" id="KW-0812">Transmembrane</keyword>
<dbReference type="PANTHER" id="PTHR34978">
    <property type="entry name" value="POSSIBLE SENSOR-TRANSDUCER PROTEIN BLAR"/>
    <property type="match status" value="1"/>
</dbReference>
<sequence length="1201" mass="129365">MTELFLKLLNMGLSATWLILAVLLLRLVLKRAPKWVNPLLWGVAALRLVLPFSIESALSLIPRGEVISPEAVEYAARPAINTNPSSAGPIIYAATDVTPPAGLMTAPEGAAAANPLFTAANIAALVWLIGIALMLLWALASWMGLRSRMSTAVRLEDEVYESEFAVSPFVLGVFRPRIYLPYGLGEGERAHILAHERAHIARRDTWFKPLGFLILTLHWYNPLVWLAWTLYCRDVEYACDERAVKNLAAEQRAEYSEALLKCSAPGRRAAACPLAFGESDAKGRVKNVLSYRKPAFWIILTAVALIIVLAVCFLTNPASPGVAPEDVALPENLGEDFPEGIIAAARDYAAAEAKRIAEGGAEVTGAEITQISPAMNAGSGRLESGESYVLELYMLAWRVQVSEVGDYELGELELESGGFITSGDTVWLLFRRSAGADEYIGALRQSGIENGLSAEAQALYEAWLEDNPGGEAAEIFTPEEVAFEAEGVPAAVESAAREYVANEAVYWVEDSGGQPDGPSEVASAVVTGVERLPGAALADGELRFYAIDYEITLEPERELDGNGGPGPSNAGLGEGAGVVMLFRVSGGEWTHIGDMNELNFDLIWERPGVAESYPDKYAAAAHWVYDDYLAQNAAEAASYCAQSRFLLPEGLEAGEFDAALGFAGGWEFEGGFVLSFSTREWGLEWDGELIASLAPPEGALRDAGPLTDRQLEYPAYAGLYTDAEGAEYQTVFLARQMEGLGFMLGLDAARYGREDAISFASGFRFPGGAWYEAEDVGRAGQSSAPEYALNAARELTAALLNREAEASGVLPGPAQIVGEAEKIPTLAETEDGQALSFYRFEYRAGNRSAAALALVAEPAGEYIGGCLEAELPADWEMDYGDEYTTAAFNIYADAYVARRGFTAGDVALGERLEDALEPETLEILRQWAAEEADYWLRLSVLPAPWAESFEIEYPIISSVTATSTGADGLVFYQPELGFAVDTPDGDFFLFDGAETTGGVLSVTTPCLLLDSRGDGSVFVGEIDAGYAMSAPDEAAEALLGNFGTKGEASPESLAVEAELEALRQSGASDEELVRGTVTDYYRIVSAELYTSGWADFDFSGFFPASMTDYSSLAGDVLWTRERSALQEQNGVLVVNRETGVSFDAVEINGSAARAEGRVLISYSYPELMGVESGEGFSFTVELQKTDGVWLITDIETPPRNY</sequence>
<evidence type="ECO:0000256" key="1">
    <source>
        <dbReference type="SAM" id="Phobius"/>
    </source>
</evidence>
<feature type="transmembrane region" description="Helical" evidence="1">
    <location>
        <begin position="12"/>
        <end position="29"/>
    </location>
</feature>
<dbReference type="EMBL" id="DVJK01000064">
    <property type="protein sequence ID" value="HIS66380.1"/>
    <property type="molecule type" value="Genomic_DNA"/>
</dbReference>
<evidence type="ECO:0000313" key="4">
    <source>
        <dbReference type="Proteomes" id="UP000824001"/>
    </source>
</evidence>
<evidence type="ECO:0000259" key="2">
    <source>
        <dbReference type="Pfam" id="PF05569"/>
    </source>
</evidence>
<dbReference type="CDD" id="cd07341">
    <property type="entry name" value="M56_BlaR1_MecR1_like"/>
    <property type="match status" value="1"/>
</dbReference>
<organism evidence="3 4">
    <name type="scientific">Candidatus Scatomorpha merdipullorum</name>
    <dbReference type="NCBI Taxonomy" id="2840927"/>
    <lineage>
        <taxon>Bacteria</taxon>
        <taxon>Bacillati</taxon>
        <taxon>Bacillota</taxon>
        <taxon>Clostridia</taxon>
        <taxon>Eubacteriales</taxon>
        <taxon>Candidatus Scatomorpha</taxon>
    </lineage>
</organism>
<protein>
    <submittedName>
        <fullName evidence="3">M56 family metallopeptidase</fullName>
    </submittedName>
</protein>
<gene>
    <name evidence="3" type="ORF">IAC18_02335</name>
</gene>
<dbReference type="Pfam" id="PF05569">
    <property type="entry name" value="Peptidase_M56"/>
    <property type="match status" value="1"/>
</dbReference>
<dbReference type="AlphaFoldDB" id="A0A9D1FCE8"/>
<name>A0A9D1FCE8_9FIRM</name>
<comment type="caution">
    <text evidence="3">The sequence shown here is derived from an EMBL/GenBank/DDBJ whole genome shotgun (WGS) entry which is preliminary data.</text>
</comment>
<evidence type="ECO:0000313" key="3">
    <source>
        <dbReference type="EMBL" id="HIS66380.1"/>
    </source>
</evidence>
<dbReference type="PANTHER" id="PTHR34978:SF3">
    <property type="entry name" value="SLR0241 PROTEIN"/>
    <property type="match status" value="1"/>
</dbReference>
<accession>A0A9D1FCE8</accession>
<proteinExistence type="predicted"/>
<dbReference type="InterPro" id="IPR008756">
    <property type="entry name" value="Peptidase_M56"/>
</dbReference>
<reference evidence="3" key="2">
    <citation type="journal article" date="2021" name="PeerJ">
        <title>Extensive microbial diversity within the chicken gut microbiome revealed by metagenomics and culture.</title>
        <authorList>
            <person name="Gilroy R."/>
            <person name="Ravi A."/>
            <person name="Getino M."/>
            <person name="Pursley I."/>
            <person name="Horton D.L."/>
            <person name="Alikhan N.F."/>
            <person name="Baker D."/>
            <person name="Gharbi K."/>
            <person name="Hall N."/>
            <person name="Watson M."/>
            <person name="Adriaenssens E.M."/>
            <person name="Foster-Nyarko E."/>
            <person name="Jarju S."/>
            <person name="Secka A."/>
            <person name="Antonio M."/>
            <person name="Oren A."/>
            <person name="Chaudhuri R.R."/>
            <person name="La Ragione R."/>
            <person name="Hildebrand F."/>
            <person name="Pallen M.J."/>
        </authorList>
    </citation>
    <scope>NUCLEOTIDE SEQUENCE</scope>
    <source>
        <strain evidence="3">ChiHjej10B9-9673</strain>
    </source>
</reference>
<feature type="transmembrane region" description="Helical" evidence="1">
    <location>
        <begin position="124"/>
        <end position="145"/>
    </location>
</feature>
<feature type="transmembrane region" description="Helical" evidence="1">
    <location>
        <begin position="294"/>
        <end position="316"/>
    </location>
</feature>
<keyword evidence="1" id="KW-0472">Membrane</keyword>
<reference evidence="3" key="1">
    <citation type="submission" date="2020-10" db="EMBL/GenBank/DDBJ databases">
        <authorList>
            <person name="Gilroy R."/>
        </authorList>
    </citation>
    <scope>NUCLEOTIDE SEQUENCE</scope>
    <source>
        <strain evidence="3">ChiHjej10B9-9673</strain>
    </source>
</reference>
<feature type="domain" description="Peptidase M56" evidence="2">
    <location>
        <begin position="7"/>
        <end position="287"/>
    </location>
</feature>
<keyword evidence="1" id="KW-1133">Transmembrane helix</keyword>